<dbReference type="InterPro" id="IPR018961">
    <property type="entry name" value="DnaJ_homolog_subfam-C_membr-28"/>
</dbReference>
<evidence type="ECO:0000313" key="2">
    <source>
        <dbReference type="EMBL" id="MBB3094179.1"/>
    </source>
</evidence>
<dbReference type="Pfam" id="PF09350">
    <property type="entry name" value="DJC28_CD"/>
    <property type="match status" value="1"/>
</dbReference>
<protein>
    <recommendedName>
        <fullName evidence="1">DnaJ homologue subfamily C member 28 conserved domain-containing protein</fullName>
    </recommendedName>
</protein>
<organism evidence="2 3">
    <name type="scientific">Actinoplanes campanulatus</name>
    <dbReference type="NCBI Taxonomy" id="113559"/>
    <lineage>
        <taxon>Bacteria</taxon>
        <taxon>Bacillati</taxon>
        <taxon>Actinomycetota</taxon>
        <taxon>Actinomycetes</taxon>
        <taxon>Micromonosporales</taxon>
        <taxon>Micromonosporaceae</taxon>
        <taxon>Actinoplanes</taxon>
    </lineage>
</organism>
<accession>A0A7W5FD85</accession>
<sequence>MSERKPAGMSYESWVEQRIGEAVDRGDFDGLPGTGRPLPQGEADEDWWVRGYLRREDVSTDLSLPAPLLLRRQADDIDHTVGRLLDEAAVRRVVGELNQRVEESWRRPADQGPVARRVDAEEVVARWRENRTEPSPVPVTAPRTSWWRRFRTRLRRSTTSSA</sequence>
<gene>
    <name evidence="2" type="ORF">FHR83_001831</name>
</gene>
<name>A0A7W5FD85_9ACTN</name>
<evidence type="ECO:0000259" key="1">
    <source>
        <dbReference type="Pfam" id="PF09350"/>
    </source>
</evidence>
<dbReference type="AlphaFoldDB" id="A0A7W5FD85"/>
<dbReference type="EMBL" id="JACHXF010000003">
    <property type="protein sequence ID" value="MBB3094179.1"/>
    <property type="molecule type" value="Genomic_DNA"/>
</dbReference>
<dbReference type="RefSeq" id="WP_183218488.1">
    <property type="nucleotide sequence ID" value="NZ_BMPW01000024.1"/>
</dbReference>
<reference evidence="2 3" key="1">
    <citation type="submission" date="2020-08" db="EMBL/GenBank/DDBJ databases">
        <title>Genomic Encyclopedia of Type Strains, Phase III (KMG-III): the genomes of soil and plant-associated and newly described type strains.</title>
        <authorList>
            <person name="Whitman W."/>
        </authorList>
    </citation>
    <scope>NUCLEOTIDE SEQUENCE [LARGE SCALE GENOMIC DNA]</scope>
    <source>
        <strain evidence="2 3">CECT 3287</strain>
    </source>
</reference>
<keyword evidence="3" id="KW-1185">Reference proteome</keyword>
<feature type="domain" description="DnaJ homologue subfamily C member 28 conserved" evidence="1">
    <location>
        <begin position="14"/>
        <end position="80"/>
    </location>
</feature>
<evidence type="ECO:0000313" key="3">
    <source>
        <dbReference type="Proteomes" id="UP000590749"/>
    </source>
</evidence>
<comment type="caution">
    <text evidence="2">The sequence shown here is derived from an EMBL/GenBank/DDBJ whole genome shotgun (WGS) entry which is preliminary data.</text>
</comment>
<dbReference type="Proteomes" id="UP000590749">
    <property type="component" value="Unassembled WGS sequence"/>
</dbReference>
<proteinExistence type="predicted"/>